<feature type="transmembrane region" description="Helical" evidence="1">
    <location>
        <begin position="363"/>
        <end position="388"/>
    </location>
</feature>
<reference evidence="4 5" key="1">
    <citation type="journal article" date="2023" name="Sci. Data">
        <title>Genome assembly of the Korean intertidal mud-creeper Batillaria attramentaria.</title>
        <authorList>
            <person name="Patra A.K."/>
            <person name="Ho P.T."/>
            <person name="Jun S."/>
            <person name="Lee S.J."/>
            <person name="Kim Y."/>
            <person name="Won Y.J."/>
        </authorList>
    </citation>
    <scope>NUCLEOTIDE SEQUENCE [LARGE SCALE GENOMIC DNA]</scope>
    <source>
        <strain evidence="4">Wonlab-2016</strain>
    </source>
</reference>
<dbReference type="InterPro" id="IPR005135">
    <property type="entry name" value="Endo/exonuclease/phosphatase"/>
</dbReference>
<feature type="transmembrane region" description="Helical" evidence="1">
    <location>
        <begin position="441"/>
        <end position="462"/>
    </location>
</feature>
<evidence type="ECO:0000259" key="3">
    <source>
        <dbReference type="Pfam" id="PF03372"/>
    </source>
</evidence>
<feature type="chain" id="PRO_5044877803" description="Endonuclease/exonuclease/phosphatase domain-containing protein" evidence="2">
    <location>
        <begin position="27"/>
        <end position="492"/>
    </location>
</feature>
<dbReference type="InterPro" id="IPR051916">
    <property type="entry name" value="GPI-anchor_lipid_remodeler"/>
</dbReference>
<dbReference type="InterPro" id="IPR036691">
    <property type="entry name" value="Endo/exonu/phosph_ase_sf"/>
</dbReference>
<evidence type="ECO:0000256" key="2">
    <source>
        <dbReference type="SAM" id="SignalP"/>
    </source>
</evidence>
<feature type="domain" description="Endonuclease/exonuclease/phosphatase" evidence="3">
    <location>
        <begin position="32"/>
        <end position="285"/>
    </location>
</feature>
<organism evidence="4 5">
    <name type="scientific">Batillaria attramentaria</name>
    <dbReference type="NCBI Taxonomy" id="370345"/>
    <lineage>
        <taxon>Eukaryota</taxon>
        <taxon>Metazoa</taxon>
        <taxon>Spiralia</taxon>
        <taxon>Lophotrochozoa</taxon>
        <taxon>Mollusca</taxon>
        <taxon>Gastropoda</taxon>
        <taxon>Caenogastropoda</taxon>
        <taxon>Sorbeoconcha</taxon>
        <taxon>Cerithioidea</taxon>
        <taxon>Batillariidae</taxon>
        <taxon>Batillaria</taxon>
    </lineage>
</organism>
<dbReference type="PANTHER" id="PTHR14859">
    <property type="entry name" value="CALCOFLUOR WHITE HYPERSENSITIVE PROTEIN PRECURSOR"/>
    <property type="match status" value="1"/>
</dbReference>
<sequence>MARSLHQSHASFALLILILTFALCSMQEVTVCTYNIRNLVFSWEVRLRHFANMVESAGCEVLVLQEVRIHGDERWSQAQHLKRLLPRFRWAVCRAAGPVSKPPLSYWDGWEKEGLAVLSQWPLGQAWAWRLPQSLDTADTSQRLALHVPIDISSTRLHVIAVHFSTDRRQQCQEAADILAYIKRRNLNSVIVAGDLSTYTDFPDPVRLFIGSISNEGEAQASNCQGAVHTDSRPFQDAWVAALGPNSTGFTFSIMPSASLISRPDRILVSGDISVLQTSLHGNGTEYTSRHLDILLHRLWVIVRSAKAAALGYSGYSCLQDCGPSGVCRCGVCVQKVINTYPTIDKACECLLPHCRECSPGTFLVVCGFVAMMVVLLALTGLAVVKVLVVSAHFDQSATFQILGCTCCLFNLKLLSTATFTTRNRIGRILWRVGIGQLPPAILFFLCLSMLGLCSLAAVLALEDMFNTMRNVMEEELLPSDHLMLAATLRVL</sequence>
<keyword evidence="1" id="KW-1133">Transmembrane helix</keyword>
<dbReference type="Proteomes" id="UP001519460">
    <property type="component" value="Unassembled WGS sequence"/>
</dbReference>
<feature type="signal peptide" evidence="2">
    <location>
        <begin position="1"/>
        <end position="26"/>
    </location>
</feature>
<dbReference type="EMBL" id="JACVVK020000043">
    <property type="protein sequence ID" value="KAK7499563.1"/>
    <property type="molecule type" value="Genomic_DNA"/>
</dbReference>
<dbReference type="Gene3D" id="3.60.10.10">
    <property type="entry name" value="Endonuclease/exonuclease/phosphatase"/>
    <property type="match status" value="1"/>
</dbReference>
<evidence type="ECO:0000313" key="5">
    <source>
        <dbReference type="Proteomes" id="UP001519460"/>
    </source>
</evidence>
<gene>
    <name evidence="4" type="ORF">BaRGS_00009215</name>
</gene>
<evidence type="ECO:0000313" key="4">
    <source>
        <dbReference type="EMBL" id="KAK7499563.1"/>
    </source>
</evidence>
<keyword evidence="5" id="KW-1185">Reference proteome</keyword>
<keyword evidence="1" id="KW-0812">Transmembrane</keyword>
<evidence type="ECO:0000256" key="1">
    <source>
        <dbReference type="SAM" id="Phobius"/>
    </source>
</evidence>
<proteinExistence type="predicted"/>
<name>A0ABD0LKC5_9CAEN</name>
<keyword evidence="1" id="KW-0472">Membrane</keyword>
<comment type="caution">
    <text evidence="4">The sequence shown here is derived from an EMBL/GenBank/DDBJ whole genome shotgun (WGS) entry which is preliminary data.</text>
</comment>
<dbReference type="PANTHER" id="PTHR14859:SF16">
    <property type="entry name" value="ENDONUCLEASE_EXONUCLEASE_PHOSPHATASE DOMAIN-CONTAINING PROTEIN"/>
    <property type="match status" value="1"/>
</dbReference>
<dbReference type="AlphaFoldDB" id="A0ABD0LKC5"/>
<protein>
    <recommendedName>
        <fullName evidence="3">Endonuclease/exonuclease/phosphatase domain-containing protein</fullName>
    </recommendedName>
</protein>
<dbReference type="SUPFAM" id="SSF56219">
    <property type="entry name" value="DNase I-like"/>
    <property type="match status" value="1"/>
</dbReference>
<accession>A0ABD0LKC5</accession>
<keyword evidence="2" id="KW-0732">Signal</keyword>
<feature type="transmembrane region" description="Helical" evidence="1">
    <location>
        <begin position="400"/>
        <end position="421"/>
    </location>
</feature>
<dbReference type="Pfam" id="PF03372">
    <property type="entry name" value="Exo_endo_phos"/>
    <property type="match status" value="1"/>
</dbReference>